<proteinExistence type="predicted"/>
<evidence type="ECO:0000313" key="1">
    <source>
        <dbReference type="EMBL" id="MBE1555494.1"/>
    </source>
</evidence>
<sequence>MAESISSAEKRTSVKSNIFGVGYENGEQISVGASYKGKVWSRSSSDLPSWIEWCNRTGEKLVNKEISVDEILKGVLKPVVLKELHSELPISVDWPILLFEGNTFLQS</sequence>
<name>A0A927R713_9BACL</name>
<dbReference type="Proteomes" id="UP000658225">
    <property type="component" value="Unassembled WGS sequence"/>
</dbReference>
<dbReference type="RefSeq" id="WP_192599211.1">
    <property type="nucleotide sequence ID" value="NZ_JADBEL010000014.1"/>
</dbReference>
<dbReference type="AlphaFoldDB" id="A0A927R713"/>
<gene>
    <name evidence="1" type="ORF">H4683_002614</name>
</gene>
<organism evidence="1 2">
    <name type="scientific">Sporosarcina limicola</name>
    <dbReference type="NCBI Taxonomy" id="34101"/>
    <lineage>
        <taxon>Bacteria</taxon>
        <taxon>Bacillati</taxon>
        <taxon>Bacillota</taxon>
        <taxon>Bacilli</taxon>
        <taxon>Bacillales</taxon>
        <taxon>Caryophanaceae</taxon>
        <taxon>Sporosarcina</taxon>
    </lineage>
</organism>
<protein>
    <submittedName>
        <fullName evidence="1">Uncharacterized protein</fullName>
    </submittedName>
</protein>
<keyword evidence="2" id="KW-1185">Reference proteome</keyword>
<evidence type="ECO:0000313" key="2">
    <source>
        <dbReference type="Proteomes" id="UP000658225"/>
    </source>
</evidence>
<dbReference type="EMBL" id="JADBEL010000014">
    <property type="protein sequence ID" value="MBE1555494.1"/>
    <property type="molecule type" value="Genomic_DNA"/>
</dbReference>
<comment type="caution">
    <text evidence="1">The sequence shown here is derived from an EMBL/GenBank/DDBJ whole genome shotgun (WGS) entry which is preliminary data.</text>
</comment>
<accession>A0A927R713</accession>
<reference evidence="1" key="1">
    <citation type="submission" date="2020-10" db="EMBL/GenBank/DDBJ databases">
        <title>Genomic Encyclopedia of Type Strains, Phase IV (KMG-IV): sequencing the most valuable type-strain genomes for metagenomic binning, comparative biology and taxonomic classification.</title>
        <authorList>
            <person name="Goeker M."/>
        </authorList>
    </citation>
    <scope>NUCLEOTIDE SEQUENCE</scope>
    <source>
        <strain evidence="1">DSM 13886</strain>
    </source>
</reference>